<dbReference type="EMBL" id="CACRSL010000003">
    <property type="protein sequence ID" value="VYT09609.1"/>
    <property type="molecule type" value="Genomic_DNA"/>
</dbReference>
<dbReference type="AlphaFoldDB" id="A0A6N2TX63"/>
<sequence>MSGPSFAPLTAGDALKLRRVAAQVLPQLFAQMDDDLGALAVAYNCAAVFLSLRRGEPQLTHPAQVLERFSLEELAQYAQLLREGGEWGVNESFDREVGR</sequence>
<organism evidence="1">
    <name type="scientific">uncultured Anaerotruncus sp</name>
    <dbReference type="NCBI Taxonomy" id="905011"/>
    <lineage>
        <taxon>Bacteria</taxon>
        <taxon>Bacillati</taxon>
        <taxon>Bacillota</taxon>
        <taxon>Clostridia</taxon>
        <taxon>Eubacteriales</taxon>
        <taxon>Oscillospiraceae</taxon>
        <taxon>Anaerotruncus</taxon>
        <taxon>environmental samples</taxon>
    </lineage>
</organism>
<gene>
    <name evidence="1" type="ORF">AULFYP135_01623</name>
</gene>
<evidence type="ECO:0000313" key="1">
    <source>
        <dbReference type="EMBL" id="VYT09609.1"/>
    </source>
</evidence>
<accession>A0A6N2TX63</accession>
<name>A0A6N2TX63_9FIRM</name>
<reference evidence="1" key="1">
    <citation type="submission" date="2019-11" db="EMBL/GenBank/DDBJ databases">
        <authorList>
            <person name="Feng L."/>
        </authorList>
    </citation>
    <scope>NUCLEOTIDE SEQUENCE</scope>
    <source>
        <strain evidence="1">AundefinedLFYP135</strain>
    </source>
</reference>
<protein>
    <submittedName>
        <fullName evidence="1">Uncharacterized protein</fullName>
    </submittedName>
</protein>
<proteinExistence type="predicted"/>